<protein>
    <submittedName>
        <fullName evidence="1">Uncharacterized protein</fullName>
    </submittedName>
</protein>
<dbReference type="EMBL" id="DRMJ01000401">
    <property type="protein sequence ID" value="HHL43487.1"/>
    <property type="molecule type" value="Genomic_DNA"/>
</dbReference>
<dbReference type="InterPro" id="IPR021730">
    <property type="entry name" value="YdbH"/>
</dbReference>
<reference evidence="1" key="1">
    <citation type="journal article" date="2020" name="mSystems">
        <title>Genome- and Community-Level Interaction Insights into Carbon Utilization and Element Cycling Functions of Hydrothermarchaeota in Hydrothermal Sediment.</title>
        <authorList>
            <person name="Zhou Z."/>
            <person name="Liu Y."/>
            <person name="Xu W."/>
            <person name="Pan J."/>
            <person name="Luo Z.H."/>
            <person name="Li M."/>
        </authorList>
    </citation>
    <scope>NUCLEOTIDE SEQUENCE [LARGE SCALE GENOMIC DNA]</scope>
    <source>
        <strain evidence="1">HyVt-485</strain>
    </source>
</reference>
<proteinExistence type="predicted"/>
<dbReference type="AlphaFoldDB" id="A0A7C5R7R7"/>
<dbReference type="Proteomes" id="UP000885830">
    <property type="component" value="Unassembled WGS sequence"/>
</dbReference>
<organism evidence="1">
    <name type="scientific">Hellea balneolensis</name>
    <dbReference type="NCBI Taxonomy" id="287478"/>
    <lineage>
        <taxon>Bacteria</taxon>
        <taxon>Pseudomonadati</taxon>
        <taxon>Pseudomonadota</taxon>
        <taxon>Alphaproteobacteria</taxon>
        <taxon>Maricaulales</taxon>
        <taxon>Robiginitomaculaceae</taxon>
        <taxon>Hellea</taxon>
    </lineage>
</organism>
<sequence>MRADLDWTARRALQIRGLDFRAHSRNGLALEGVESIAAKIFSTKTWVKTVERTKTRLAPFAVDFSFENTARQRSVGFSGALDYDGLVPGGTIQGLKAKGGLDIRLRGGGFVMDFLPETPVSLTRFTNASGWTVKNARFNIADGRKILQRRGAARPLSSRLVNVRADVSSPDGGRNLSMQFTQIDIQSDFSKQPQIWSLDYKDMRVRSEDFPSPGTRVQSPAGTLVVTQHRDGQMEFQARTPNTKIKTENVRINQVSLNVYGRPDDFTLDYDAPRVKFMGGNIPILPMVGTARMTDNVLHGEAQSELPLTKDMPMIITFSSKDGQGHVNIKMDRLEFDPRGLQPQHLAPALKGKIADVSGAVSLDFDFDFGGGVPMSSRGIVALDGLNVGTLVGPFSGIDANLQFSSFFPPKTKGVQTVHVAGFDPGFPLENGTIVFEIIPGGIRIDKAFWPVEIAGEPIGSISIDPLEWRFGNVENRMTVRVDNISLKGIMDEIGKGKVQATGQISGTLPVVVKGVNVNVENGVLRVKDGGTIQYHSRATDAAGTRNEMAGKAFEALKDFKYKELEMRIDGPLDGKMSLRLAFDGKNENVLGGQPYSFNIVFDGELANLARNLAKSFNNYGSIDELLSLGQSLRSPPKQSN</sequence>
<evidence type="ECO:0000313" key="1">
    <source>
        <dbReference type="EMBL" id="HHL43487.1"/>
    </source>
</evidence>
<gene>
    <name evidence="1" type="ORF">ENJ42_07715</name>
</gene>
<comment type="caution">
    <text evidence="1">The sequence shown here is derived from an EMBL/GenBank/DDBJ whole genome shotgun (WGS) entry which is preliminary data.</text>
</comment>
<accession>A0A7C5R7R7</accession>
<name>A0A7C5R7R7_9PROT</name>
<dbReference type="Pfam" id="PF11739">
    <property type="entry name" value="YdbH-like"/>
    <property type="match status" value="1"/>
</dbReference>